<dbReference type="EC" id="2.4.1.-" evidence="11"/>
<dbReference type="GO" id="GO:0006493">
    <property type="term" value="P:protein O-linked glycosylation"/>
    <property type="evidence" value="ECO:0007669"/>
    <property type="project" value="TreeGrafter"/>
</dbReference>
<comment type="similarity">
    <text evidence="2 11">Belongs to the glycosyltransferase 31 family.</text>
</comment>
<keyword evidence="10" id="KW-0325">Glycoprotein</keyword>
<dbReference type="OMA" id="GLWTCNF"/>
<dbReference type="PANTHER" id="PTHR11214">
    <property type="entry name" value="BETA-1,3-N-ACETYLGLUCOSAMINYLTRANSFERASE"/>
    <property type="match status" value="1"/>
</dbReference>
<keyword evidence="6 11" id="KW-0735">Signal-anchor</keyword>
<keyword evidence="3 11" id="KW-0328">Glycosyltransferase</keyword>
<dbReference type="FunFam" id="3.90.550.50:FF:000001">
    <property type="entry name" value="Hexosyltransferase"/>
    <property type="match status" value="1"/>
</dbReference>
<evidence type="ECO:0000256" key="8">
    <source>
        <dbReference type="ARBA" id="ARBA00023034"/>
    </source>
</evidence>
<keyword evidence="8 11" id="KW-0333">Golgi apparatus</keyword>
<dbReference type="PANTHER" id="PTHR11214:SF376">
    <property type="entry name" value="HEXOSYLTRANSFERASE"/>
    <property type="match status" value="1"/>
</dbReference>
<dbReference type="RefSeq" id="XP_038068397.1">
    <property type="nucleotide sequence ID" value="XM_038212469.1"/>
</dbReference>
<evidence type="ECO:0000256" key="6">
    <source>
        <dbReference type="ARBA" id="ARBA00022968"/>
    </source>
</evidence>
<dbReference type="Proteomes" id="UP000887568">
    <property type="component" value="Unplaced"/>
</dbReference>
<keyword evidence="7 11" id="KW-1133">Transmembrane helix</keyword>
<dbReference type="OrthoDB" id="2139606at2759"/>
<reference evidence="12" key="1">
    <citation type="submission" date="2022-11" db="UniProtKB">
        <authorList>
            <consortium name="EnsemblMetazoa"/>
        </authorList>
    </citation>
    <scope>IDENTIFICATION</scope>
</reference>
<evidence type="ECO:0000256" key="11">
    <source>
        <dbReference type="RuleBase" id="RU363063"/>
    </source>
</evidence>
<dbReference type="Pfam" id="PF01762">
    <property type="entry name" value="Galactosyl_T"/>
    <property type="match status" value="1"/>
</dbReference>
<sequence>MSCLNCRTMQVIFLKILSSSAAIVATFMTLSTLLMMNLLKSNPHHVSEYGSSFRNGRYSSSSSSRQIMTVPYVEENTLSAFDSLTVTVWNPRDYRDIFVPSPACKPNLPLMILVTSAPEHYERRKAIRETWARDWLDPNSTEWRTIFLIGRTPNNPSLKESLKKESAVHGDILMGNYLDTYRNLTLKVQHGMSWALETCRPQFLLKTDDDCFVNSKILTNFLKTNNQQRTKLYAGFSIRNLEVVRDPKSRWYVSQETYRPSRYQHYASGTGYILSLDVLEAMVSAAQYVQPFAAEDAYTGLLASYTDTPLLDSARFALNNVNWRLCNYLFLLVVHGVTPDQQILGLRNSIESHDKCHGESEATDWE</sequence>
<dbReference type="GO" id="GO:0008499">
    <property type="term" value="F:N-acetyl-beta-D-glucosaminide beta-(1,3)-galactosyltransferase activity"/>
    <property type="evidence" value="ECO:0007669"/>
    <property type="project" value="TreeGrafter"/>
</dbReference>
<evidence type="ECO:0000313" key="12">
    <source>
        <dbReference type="EnsemblMetazoa" id="XP_038068397.1"/>
    </source>
</evidence>
<keyword evidence="13" id="KW-1185">Reference proteome</keyword>
<comment type="subcellular location">
    <subcellularLocation>
        <location evidence="1 11">Golgi apparatus membrane</location>
        <topology evidence="1 11">Single-pass type II membrane protein</topology>
    </subcellularLocation>
</comment>
<protein>
    <recommendedName>
        <fullName evidence="11">Hexosyltransferase</fullName>
        <ecNumber evidence="11">2.4.1.-</ecNumber>
    </recommendedName>
</protein>
<name>A0A914AXH2_PATMI</name>
<organism evidence="12 13">
    <name type="scientific">Patiria miniata</name>
    <name type="common">Bat star</name>
    <name type="synonym">Asterina miniata</name>
    <dbReference type="NCBI Taxonomy" id="46514"/>
    <lineage>
        <taxon>Eukaryota</taxon>
        <taxon>Metazoa</taxon>
        <taxon>Echinodermata</taxon>
        <taxon>Eleutherozoa</taxon>
        <taxon>Asterozoa</taxon>
        <taxon>Asteroidea</taxon>
        <taxon>Valvatacea</taxon>
        <taxon>Valvatida</taxon>
        <taxon>Asterinidae</taxon>
        <taxon>Patiria</taxon>
    </lineage>
</organism>
<evidence type="ECO:0000256" key="4">
    <source>
        <dbReference type="ARBA" id="ARBA00022679"/>
    </source>
</evidence>
<evidence type="ECO:0000256" key="3">
    <source>
        <dbReference type="ARBA" id="ARBA00022676"/>
    </source>
</evidence>
<accession>A0A914AXH2</accession>
<dbReference type="GO" id="GO:0000139">
    <property type="term" value="C:Golgi membrane"/>
    <property type="evidence" value="ECO:0007669"/>
    <property type="project" value="UniProtKB-SubCell"/>
</dbReference>
<evidence type="ECO:0000256" key="5">
    <source>
        <dbReference type="ARBA" id="ARBA00022692"/>
    </source>
</evidence>
<evidence type="ECO:0000256" key="10">
    <source>
        <dbReference type="ARBA" id="ARBA00023180"/>
    </source>
</evidence>
<keyword evidence="9 11" id="KW-0472">Membrane</keyword>
<evidence type="ECO:0000256" key="7">
    <source>
        <dbReference type="ARBA" id="ARBA00022989"/>
    </source>
</evidence>
<dbReference type="AlphaFoldDB" id="A0A914AXH2"/>
<evidence type="ECO:0000256" key="1">
    <source>
        <dbReference type="ARBA" id="ARBA00004323"/>
    </source>
</evidence>
<feature type="transmembrane region" description="Helical" evidence="11">
    <location>
        <begin position="12"/>
        <end position="36"/>
    </location>
</feature>
<keyword evidence="5 11" id="KW-0812">Transmembrane</keyword>
<dbReference type="GeneID" id="119737844"/>
<evidence type="ECO:0000313" key="13">
    <source>
        <dbReference type="Proteomes" id="UP000887568"/>
    </source>
</evidence>
<keyword evidence="4" id="KW-0808">Transferase</keyword>
<dbReference type="InterPro" id="IPR002659">
    <property type="entry name" value="Glyco_trans_31"/>
</dbReference>
<dbReference type="EnsemblMetazoa" id="XM_038212469.1">
    <property type="protein sequence ID" value="XP_038068397.1"/>
    <property type="gene ID" value="LOC119737844"/>
</dbReference>
<evidence type="ECO:0000256" key="9">
    <source>
        <dbReference type="ARBA" id="ARBA00023136"/>
    </source>
</evidence>
<evidence type="ECO:0000256" key="2">
    <source>
        <dbReference type="ARBA" id="ARBA00008661"/>
    </source>
</evidence>
<dbReference type="Gene3D" id="3.90.550.50">
    <property type="match status" value="1"/>
</dbReference>
<proteinExistence type="inferred from homology"/>